<dbReference type="EMBL" id="MFBJ01000064">
    <property type="protein sequence ID" value="OGD95104.1"/>
    <property type="molecule type" value="Genomic_DNA"/>
</dbReference>
<accession>A0A1F5GTB7</accession>
<proteinExistence type="inferred from homology"/>
<dbReference type="AlphaFoldDB" id="A0A1F5GTB7"/>
<dbReference type="GO" id="GO:0004751">
    <property type="term" value="F:ribose-5-phosphate isomerase activity"/>
    <property type="evidence" value="ECO:0007669"/>
    <property type="project" value="TreeGrafter"/>
</dbReference>
<organism evidence="3 4">
    <name type="scientific">Candidatus Curtissbacteria bacterium RIFCSPHIGHO2_12_FULL_38_9b</name>
    <dbReference type="NCBI Taxonomy" id="1797720"/>
    <lineage>
        <taxon>Bacteria</taxon>
        <taxon>Candidatus Curtissiibacteriota</taxon>
    </lineage>
</organism>
<protein>
    <submittedName>
        <fullName evidence="3">Ribose-5-phosphate isomerase</fullName>
    </submittedName>
</protein>
<dbReference type="NCBIfam" id="NF004051">
    <property type="entry name" value="PRK05571.1"/>
    <property type="match status" value="1"/>
</dbReference>
<feature type="binding site" evidence="2">
    <location>
        <position position="106"/>
    </location>
    <ligand>
        <name>D-ribulose 5-phosphate</name>
        <dbReference type="ChEBI" id="CHEBI:58121"/>
    </ligand>
</feature>
<feature type="binding site" evidence="2">
    <location>
        <position position="116"/>
    </location>
    <ligand>
        <name>D-ribulose 5-phosphate</name>
        <dbReference type="ChEBI" id="CHEBI:58121"/>
    </ligand>
</feature>
<evidence type="ECO:0000256" key="2">
    <source>
        <dbReference type="PIRSR" id="PIRSR005384-2"/>
    </source>
</evidence>
<dbReference type="InterPro" id="IPR003500">
    <property type="entry name" value="RpiB_LacA_LacB"/>
</dbReference>
<dbReference type="GO" id="GO:0019316">
    <property type="term" value="P:D-allose catabolic process"/>
    <property type="evidence" value="ECO:0007669"/>
    <property type="project" value="TreeGrafter"/>
</dbReference>
<dbReference type="Pfam" id="PF02502">
    <property type="entry name" value="LacAB_rpiB"/>
    <property type="match status" value="1"/>
</dbReference>
<dbReference type="NCBIfam" id="TIGR00689">
    <property type="entry name" value="rpiB_lacA_lacB"/>
    <property type="match status" value="1"/>
</dbReference>
<feature type="binding site" evidence="2">
    <location>
        <position position="143"/>
    </location>
    <ligand>
        <name>D-ribulose 5-phosphate</name>
        <dbReference type="ChEBI" id="CHEBI:58121"/>
    </ligand>
</feature>
<comment type="similarity">
    <text evidence="1">Belongs to the LacAB/RpiB family.</text>
</comment>
<feature type="binding site" evidence="2">
    <location>
        <begin position="71"/>
        <end position="75"/>
    </location>
    <ligand>
        <name>D-ribulose 5-phosphate</name>
        <dbReference type="ChEBI" id="CHEBI:58121"/>
    </ligand>
</feature>
<gene>
    <name evidence="3" type="ORF">A3F02_03400</name>
</gene>
<keyword evidence="3" id="KW-0413">Isomerase</keyword>
<dbReference type="SUPFAM" id="SSF89623">
    <property type="entry name" value="Ribose/Galactose isomerase RpiB/AlsB"/>
    <property type="match status" value="1"/>
</dbReference>
<reference evidence="3 4" key="1">
    <citation type="journal article" date="2016" name="Nat. Commun.">
        <title>Thousands of microbial genomes shed light on interconnected biogeochemical processes in an aquifer system.</title>
        <authorList>
            <person name="Anantharaman K."/>
            <person name="Brown C.T."/>
            <person name="Hug L.A."/>
            <person name="Sharon I."/>
            <person name="Castelle C.J."/>
            <person name="Probst A.J."/>
            <person name="Thomas B.C."/>
            <person name="Singh A."/>
            <person name="Wilkins M.J."/>
            <person name="Karaoz U."/>
            <person name="Brodie E.L."/>
            <person name="Williams K.H."/>
            <person name="Hubbard S.S."/>
            <person name="Banfield J.F."/>
        </authorList>
    </citation>
    <scope>NUCLEOTIDE SEQUENCE [LARGE SCALE GENOMIC DNA]</scope>
</reference>
<dbReference type="PANTHER" id="PTHR30345">
    <property type="entry name" value="RIBOSE-5-PHOSPHATE ISOMERASE B"/>
    <property type="match status" value="1"/>
</dbReference>
<dbReference type="PANTHER" id="PTHR30345:SF0">
    <property type="entry name" value="DNA DAMAGE-REPAIR_TOLERATION PROTEIN DRT102"/>
    <property type="match status" value="1"/>
</dbReference>
<dbReference type="PIRSF" id="PIRSF005384">
    <property type="entry name" value="RpiB_LacA_B"/>
    <property type="match status" value="1"/>
</dbReference>
<evidence type="ECO:0000313" key="3">
    <source>
        <dbReference type="EMBL" id="OGD95104.1"/>
    </source>
</evidence>
<dbReference type="Proteomes" id="UP000176666">
    <property type="component" value="Unassembled WGS sequence"/>
</dbReference>
<sequence>MMIYIAGDHAGFHLKKQLIQYLKVKGLEVKDMGAFELDEEDDYPDFVYPLALRVAKDNSQGKLSFGIVIGGSGNGEAIVANKVRGIRAAVVNSSNVQIARLAREDNDANVLALGARFLSIDEAKMAVSVWLESKFSGGRHEKRITKIRDLEKL</sequence>
<dbReference type="Gene3D" id="3.40.1400.10">
    <property type="entry name" value="Sugar-phosphate isomerase, RpiB/LacA/LacB"/>
    <property type="match status" value="1"/>
</dbReference>
<dbReference type="InterPro" id="IPR036569">
    <property type="entry name" value="RpiB_LacA_LacB_sf"/>
</dbReference>
<dbReference type="GO" id="GO:0009052">
    <property type="term" value="P:pentose-phosphate shunt, non-oxidative branch"/>
    <property type="evidence" value="ECO:0007669"/>
    <property type="project" value="TreeGrafter"/>
</dbReference>
<feature type="binding site" evidence="2">
    <location>
        <begin position="8"/>
        <end position="9"/>
    </location>
    <ligand>
        <name>D-ribulose 5-phosphate</name>
        <dbReference type="ChEBI" id="CHEBI:58121"/>
    </ligand>
</feature>
<feature type="binding site" evidence="2">
    <location>
        <position position="139"/>
    </location>
    <ligand>
        <name>D-ribulose 5-phosphate</name>
        <dbReference type="ChEBI" id="CHEBI:58121"/>
    </ligand>
</feature>
<name>A0A1F5GTB7_9BACT</name>
<evidence type="ECO:0000256" key="1">
    <source>
        <dbReference type="ARBA" id="ARBA00008754"/>
    </source>
</evidence>
<evidence type="ECO:0000313" key="4">
    <source>
        <dbReference type="Proteomes" id="UP000176666"/>
    </source>
</evidence>
<comment type="caution">
    <text evidence="3">The sequence shown here is derived from an EMBL/GenBank/DDBJ whole genome shotgun (WGS) entry which is preliminary data.</text>
</comment>